<dbReference type="EMBL" id="UOEW01000212">
    <property type="protein sequence ID" value="VAW38787.1"/>
    <property type="molecule type" value="Genomic_DNA"/>
</dbReference>
<accession>A0A3B0VKB6</accession>
<dbReference type="SUPFAM" id="SSF51905">
    <property type="entry name" value="FAD/NAD(P)-binding domain"/>
    <property type="match status" value="1"/>
</dbReference>
<dbReference type="PANTHER" id="PTHR42737">
    <property type="entry name" value="GLUTATHIONE REDUCTASE"/>
    <property type="match status" value="1"/>
</dbReference>
<organism evidence="10">
    <name type="scientific">hydrothermal vent metagenome</name>
    <dbReference type="NCBI Taxonomy" id="652676"/>
    <lineage>
        <taxon>unclassified sequences</taxon>
        <taxon>metagenomes</taxon>
        <taxon>ecological metagenomes</taxon>
    </lineage>
</organism>
<keyword evidence="6" id="KW-1015">Disulfide bond</keyword>
<evidence type="ECO:0000259" key="8">
    <source>
        <dbReference type="Pfam" id="PF02852"/>
    </source>
</evidence>
<dbReference type="InterPro" id="IPR012999">
    <property type="entry name" value="Pyr_OxRdtase_I_AS"/>
</dbReference>
<dbReference type="FunFam" id="3.30.390.30:FF:000001">
    <property type="entry name" value="Dihydrolipoyl dehydrogenase"/>
    <property type="match status" value="1"/>
</dbReference>
<protein>
    <submittedName>
        <fullName evidence="10">Glutathione reductase</fullName>
        <ecNumber evidence="10">1.8.1.7</ecNumber>
    </submittedName>
</protein>
<dbReference type="Gene3D" id="3.30.390.30">
    <property type="match status" value="1"/>
</dbReference>
<dbReference type="Pfam" id="PF02852">
    <property type="entry name" value="Pyr_redox_dim"/>
    <property type="match status" value="1"/>
</dbReference>
<dbReference type="Pfam" id="PF07992">
    <property type="entry name" value="Pyr_redox_2"/>
    <property type="match status" value="1"/>
</dbReference>
<dbReference type="EC" id="1.8.1.7" evidence="10"/>
<dbReference type="InterPro" id="IPR036188">
    <property type="entry name" value="FAD/NAD-bd_sf"/>
</dbReference>
<comment type="cofactor">
    <cofactor evidence="1">
        <name>FAD</name>
        <dbReference type="ChEBI" id="CHEBI:57692"/>
    </cofactor>
</comment>
<keyword evidence="7" id="KW-0676">Redox-active center</keyword>
<evidence type="ECO:0000256" key="1">
    <source>
        <dbReference type="ARBA" id="ARBA00001974"/>
    </source>
</evidence>
<dbReference type="GO" id="GO:0005829">
    <property type="term" value="C:cytosol"/>
    <property type="evidence" value="ECO:0007669"/>
    <property type="project" value="TreeGrafter"/>
</dbReference>
<feature type="domain" description="Pyridine nucleotide-disulphide oxidoreductase dimerisation" evidence="8">
    <location>
        <begin position="338"/>
        <end position="445"/>
    </location>
</feature>
<evidence type="ECO:0000256" key="5">
    <source>
        <dbReference type="ARBA" id="ARBA00023002"/>
    </source>
</evidence>
<evidence type="ECO:0000256" key="6">
    <source>
        <dbReference type="ARBA" id="ARBA00023157"/>
    </source>
</evidence>
<dbReference type="PANTHER" id="PTHR42737:SF2">
    <property type="entry name" value="GLUTATHIONE REDUCTASE"/>
    <property type="match status" value="1"/>
</dbReference>
<sequence>MQYDYDLIVIGAGSGGVRSARIAAGYGKKVAIFEGDAVGGTCVIRGCVPKKLLVYAASLVKTFKAASAFGWDSKDNTFSWERLIANKDEEIKRLNKIYLNLLNNSGVKLIEHYAHFVDKNTVVANAKNYTAKRILIATGSTPFFPKINGIEHAISSNEALSLKALPAEITVMGAGYIAVEFACIFNALGVKVNLIYRGDKILRGFDMDVRNFAQESYVKNGINIILNSNIIEIKPNNNKFNLTLDSNIFLEKQDIVLCATGRVANTHNLGLENVQVNIKYNGQIQVDNDQNCGPDSLFAVGDVCNSDNLTPVAIKEGHLLMDRWYDNSATYIEYDYLPSTVFSQPEIASCGYTEEQAAEHFGKLTIFKSQFKAMKYAMTDIHEQTFMKLIVQKETDLVVGCHIVGTDAGEIIQGFAVAIKQGITKTKLNQCIGIHPTSAEELVTMR</sequence>
<dbReference type="Gene3D" id="3.50.50.60">
    <property type="entry name" value="FAD/NAD(P)-binding domain"/>
    <property type="match status" value="2"/>
</dbReference>
<dbReference type="PIRSF" id="PIRSF000350">
    <property type="entry name" value="Mercury_reductase_MerA"/>
    <property type="match status" value="1"/>
</dbReference>
<reference evidence="10" key="1">
    <citation type="submission" date="2018-06" db="EMBL/GenBank/DDBJ databases">
        <authorList>
            <person name="Zhirakovskaya E."/>
        </authorList>
    </citation>
    <scope>NUCLEOTIDE SEQUENCE</scope>
</reference>
<dbReference type="PRINTS" id="PR00411">
    <property type="entry name" value="PNDRDTASEI"/>
</dbReference>
<dbReference type="NCBIfam" id="NF004776">
    <property type="entry name" value="PRK06116.1"/>
    <property type="match status" value="1"/>
</dbReference>
<keyword evidence="5 10" id="KW-0560">Oxidoreductase</keyword>
<evidence type="ECO:0000256" key="3">
    <source>
        <dbReference type="ARBA" id="ARBA00022630"/>
    </source>
</evidence>
<dbReference type="AlphaFoldDB" id="A0A3B0VKB6"/>
<dbReference type="SUPFAM" id="SSF55424">
    <property type="entry name" value="FAD/NAD-linked reductases, dimerisation (C-terminal) domain"/>
    <property type="match status" value="1"/>
</dbReference>
<evidence type="ECO:0000259" key="9">
    <source>
        <dbReference type="Pfam" id="PF07992"/>
    </source>
</evidence>
<dbReference type="InterPro" id="IPR016156">
    <property type="entry name" value="FAD/NAD-linked_Rdtase_dimer_sf"/>
</dbReference>
<evidence type="ECO:0000256" key="4">
    <source>
        <dbReference type="ARBA" id="ARBA00022827"/>
    </source>
</evidence>
<dbReference type="GO" id="GO:0034599">
    <property type="term" value="P:cellular response to oxidative stress"/>
    <property type="evidence" value="ECO:0007669"/>
    <property type="project" value="TreeGrafter"/>
</dbReference>
<dbReference type="GO" id="GO:0006749">
    <property type="term" value="P:glutathione metabolic process"/>
    <property type="evidence" value="ECO:0007669"/>
    <property type="project" value="TreeGrafter"/>
</dbReference>
<dbReference type="InterPro" id="IPR046952">
    <property type="entry name" value="GSHR/TRXR-like"/>
</dbReference>
<dbReference type="PROSITE" id="PS00076">
    <property type="entry name" value="PYRIDINE_REDOX_1"/>
    <property type="match status" value="1"/>
</dbReference>
<dbReference type="PRINTS" id="PR00368">
    <property type="entry name" value="FADPNR"/>
</dbReference>
<dbReference type="InterPro" id="IPR004099">
    <property type="entry name" value="Pyr_nucl-diS_OxRdtase_dimer"/>
</dbReference>
<dbReference type="GO" id="GO:0050660">
    <property type="term" value="F:flavin adenine dinucleotide binding"/>
    <property type="evidence" value="ECO:0007669"/>
    <property type="project" value="InterPro"/>
</dbReference>
<gene>
    <name evidence="10" type="ORF">MNBD_GAMMA01-2277</name>
</gene>
<dbReference type="InterPro" id="IPR001100">
    <property type="entry name" value="Pyr_nuc-diS_OxRdtase"/>
</dbReference>
<dbReference type="GO" id="GO:0004362">
    <property type="term" value="F:glutathione-disulfide reductase (NADPH) activity"/>
    <property type="evidence" value="ECO:0007669"/>
    <property type="project" value="UniProtKB-EC"/>
</dbReference>
<comment type="similarity">
    <text evidence="2">Belongs to the class-I pyridine nucleotide-disulfide oxidoreductase family.</text>
</comment>
<dbReference type="InterPro" id="IPR023753">
    <property type="entry name" value="FAD/NAD-binding_dom"/>
</dbReference>
<dbReference type="GO" id="GO:0005739">
    <property type="term" value="C:mitochondrion"/>
    <property type="evidence" value="ECO:0007669"/>
    <property type="project" value="TreeGrafter"/>
</dbReference>
<dbReference type="GO" id="GO:0045454">
    <property type="term" value="P:cell redox homeostasis"/>
    <property type="evidence" value="ECO:0007669"/>
    <property type="project" value="InterPro"/>
</dbReference>
<evidence type="ECO:0000256" key="2">
    <source>
        <dbReference type="ARBA" id="ARBA00007532"/>
    </source>
</evidence>
<feature type="domain" description="FAD/NAD(P)-binding" evidence="9">
    <location>
        <begin position="5"/>
        <end position="317"/>
    </location>
</feature>
<keyword evidence="4" id="KW-0274">FAD</keyword>
<evidence type="ECO:0000313" key="10">
    <source>
        <dbReference type="EMBL" id="VAW38787.1"/>
    </source>
</evidence>
<proteinExistence type="inferred from homology"/>
<name>A0A3B0VKB6_9ZZZZ</name>
<evidence type="ECO:0000256" key="7">
    <source>
        <dbReference type="ARBA" id="ARBA00023284"/>
    </source>
</evidence>
<keyword evidence="3" id="KW-0285">Flavoprotein</keyword>